<protein>
    <submittedName>
        <fullName evidence="2">Uncharacterized protein</fullName>
    </submittedName>
</protein>
<evidence type="ECO:0000313" key="2">
    <source>
        <dbReference type="EMBL" id="KAH0816925.1"/>
    </source>
</evidence>
<reference evidence="2" key="2">
    <citation type="submission" date="2021-08" db="EMBL/GenBank/DDBJ databases">
        <authorList>
            <person name="Eriksson T."/>
        </authorList>
    </citation>
    <scope>NUCLEOTIDE SEQUENCE</scope>
    <source>
        <strain evidence="2">Stoneville</strain>
        <tissue evidence="2">Whole head</tissue>
    </source>
</reference>
<dbReference type="Proteomes" id="UP000719412">
    <property type="component" value="Unassembled WGS sequence"/>
</dbReference>
<gene>
    <name evidence="2" type="ORF">GEV33_005867</name>
</gene>
<sequence length="212" mass="23101">MFFVHSKAFTASTCVSAYGISGLFKILPTRGYYLQVYAVGDAPQPICPEDSPFPWEGTGEADGLPSPLSPTHKLRTAAPGAHRTWDWAVCRNALWVNRLWSAIYPFHSWGLDRSLPRSLLARRQERCYTAHRSPVPGGPLRCVTRIGPPKGILTSSTHVPVASPFPKKSVNFGELSAPLISGARRPAPRPPSGDGSRRPESPTLGLCHRPSP</sequence>
<evidence type="ECO:0000313" key="3">
    <source>
        <dbReference type="Proteomes" id="UP000719412"/>
    </source>
</evidence>
<keyword evidence="3" id="KW-1185">Reference proteome</keyword>
<name>A0A8J6HDQ3_TENMO</name>
<organism evidence="2 3">
    <name type="scientific">Tenebrio molitor</name>
    <name type="common">Yellow mealworm beetle</name>
    <dbReference type="NCBI Taxonomy" id="7067"/>
    <lineage>
        <taxon>Eukaryota</taxon>
        <taxon>Metazoa</taxon>
        <taxon>Ecdysozoa</taxon>
        <taxon>Arthropoda</taxon>
        <taxon>Hexapoda</taxon>
        <taxon>Insecta</taxon>
        <taxon>Pterygota</taxon>
        <taxon>Neoptera</taxon>
        <taxon>Endopterygota</taxon>
        <taxon>Coleoptera</taxon>
        <taxon>Polyphaga</taxon>
        <taxon>Cucujiformia</taxon>
        <taxon>Tenebrionidae</taxon>
        <taxon>Tenebrio</taxon>
    </lineage>
</organism>
<accession>A0A8J6HDQ3</accession>
<comment type="caution">
    <text evidence="2">The sequence shown here is derived from an EMBL/GenBank/DDBJ whole genome shotgun (WGS) entry which is preliminary data.</text>
</comment>
<proteinExistence type="predicted"/>
<feature type="region of interest" description="Disordered" evidence="1">
    <location>
        <begin position="177"/>
        <end position="212"/>
    </location>
</feature>
<reference evidence="2" key="1">
    <citation type="journal article" date="2020" name="J Insects Food Feed">
        <title>The yellow mealworm (Tenebrio molitor) genome: a resource for the emerging insects as food and feed industry.</title>
        <authorList>
            <person name="Eriksson T."/>
            <person name="Andere A."/>
            <person name="Kelstrup H."/>
            <person name="Emery V."/>
            <person name="Picard C."/>
        </authorList>
    </citation>
    <scope>NUCLEOTIDE SEQUENCE</scope>
    <source>
        <strain evidence="2">Stoneville</strain>
        <tissue evidence="2">Whole head</tissue>
    </source>
</reference>
<evidence type="ECO:0000256" key="1">
    <source>
        <dbReference type="SAM" id="MobiDB-lite"/>
    </source>
</evidence>
<dbReference type="AlphaFoldDB" id="A0A8J6HDQ3"/>
<dbReference type="EMBL" id="JABDTM020020710">
    <property type="protein sequence ID" value="KAH0816925.1"/>
    <property type="molecule type" value="Genomic_DNA"/>
</dbReference>